<dbReference type="InterPro" id="IPR028082">
    <property type="entry name" value="Peripla_BP_I"/>
</dbReference>
<name>A0A0A0BXG0_9CELL</name>
<dbReference type="GO" id="GO:0003700">
    <property type="term" value="F:DNA-binding transcription factor activity"/>
    <property type="evidence" value="ECO:0007669"/>
    <property type="project" value="TreeGrafter"/>
</dbReference>
<dbReference type="AlphaFoldDB" id="A0A0A0BXG0"/>
<comment type="caution">
    <text evidence="5">The sequence shown here is derived from an EMBL/GenBank/DDBJ whole genome shotgun (WGS) entry which is preliminary data.</text>
</comment>
<dbReference type="CDD" id="cd01392">
    <property type="entry name" value="HTH_LacI"/>
    <property type="match status" value="1"/>
</dbReference>
<dbReference type="Gene3D" id="3.40.50.2300">
    <property type="match status" value="2"/>
</dbReference>
<organism evidence="5 6">
    <name type="scientific">Cellulomonas carbonis T26</name>
    <dbReference type="NCBI Taxonomy" id="947969"/>
    <lineage>
        <taxon>Bacteria</taxon>
        <taxon>Bacillati</taxon>
        <taxon>Actinomycetota</taxon>
        <taxon>Actinomycetes</taxon>
        <taxon>Micrococcales</taxon>
        <taxon>Cellulomonadaceae</taxon>
        <taxon>Cellulomonas</taxon>
    </lineage>
</organism>
<evidence type="ECO:0000256" key="1">
    <source>
        <dbReference type="ARBA" id="ARBA00023015"/>
    </source>
</evidence>
<reference evidence="5 6" key="1">
    <citation type="submission" date="2013-08" db="EMBL/GenBank/DDBJ databases">
        <title>Genome sequencing of Cellulomonas carbonis T26.</title>
        <authorList>
            <person name="Chen F."/>
            <person name="Li Y."/>
            <person name="Wang G."/>
        </authorList>
    </citation>
    <scope>NUCLEOTIDE SEQUENCE [LARGE SCALE GENOMIC DNA]</scope>
    <source>
        <strain evidence="5 6">T26</strain>
    </source>
</reference>
<sequence length="346" mass="36216">MTGEPAQRRATLADVAAAAGVSKATVSKALNGRDDVSAATRERVLAAVTEVGYRPTTTSASTSTRRALTVVFDIPASPYIMGVLQGVLAAATDRHVDLLTRLAPDRASRTQRAVAREWVADQSAVGVVGIIGLTLSEPDGLIHAASDAALPFVIVDPVDTRHRRMVSVGSSNWAGARTATEHLIGLGHRRIACICGPEASDAARDRLYGYQAALDAAGIEVDPALIRSDQFDVASGARHARDLLTSSRPPTAIMAADDEIAVGVLATAHALGIRVPGQLSVVGFDDTPQAAWTTPPLTTVHQHLEGMGRMAVETVLAMADGRRPASRHVELATSLTVRESTAAAPR</sequence>
<dbReference type="PANTHER" id="PTHR30146">
    <property type="entry name" value="LACI-RELATED TRANSCRIPTIONAL REPRESSOR"/>
    <property type="match status" value="1"/>
</dbReference>
<evidence type="ECO:0000313" key="6">
    <source>
        <dbReference type="Proteomes" id="UP000029839"/>
    </source>
</evidence>
<keyword evidence="1" id="KW-0805">Transcription regulation</keyword>
<dbReference type="SUPFAM" id="SSF53822">
    <property type="entry name" value="Periplasmic binding protein-like I"/>
    <property type="match status" value="1"/>
</dbReference>
<dbReference type="Pfam" id="PF00356">
    <property type="entry name" value="LacI"/>
    <property type="match status" value="1"/>
</dbReference>
<dbReference type="RefSeq" id="WP_043602236.1">
    <property type="nucleotide sequence ID" value="NZ_AXCY01000002.1"/>
</dbReference>
<dbReference type="GO" id="GO:0000976">
    <property type="term" value="F:transcription cis-regulatory region binding"/>
    <property type="evidence" value="ECO:0007669"/>
    <property type="project" value="TreeGrafter"/>
</dbReference>
<keyword evidence="3" id="KW-0804">Transcription</keyword>
<dbReference type="InterPro" id="IPR000843">
    <property type="entry name" value="HTH_LacI"/>
</dbReference>
<dbReference type="InterPro" id="IPR010982">
    <property type="entry name" value="Lambda_DNA-bd_dom_sf"/>
</dbReference>
<dbReference type="SMART" id="SM00354">
    <property type="entry name" value="HTH_LACI"/>
    <property type="match status" value="1"/>
</dbReference>
<dbReference type="Proteomes" id="UP000029839">
    <property type="component" value="Unassembled WGS sequence"/>
</dbReference>
<protein>
    <submittedName>
        <fullName evidence="5">LacI family transcriptional regulator</fullName>
    </submittedName>
</protein>
<dbReference type="PROSITE" id="PS00356">
    <property type="entry name" value="HTH_LACI_1"/>
    <property type="match status" value="1"/>
</dbReference>
<dbReference type="OrthoDB" id="3227375at2"/>
<evidence type="ECO:0000256" key="2">
    <source>
        <dbReference type="ARBA" id="ARBA00023125"/>
    </source>
</evidence>
<dbReference type="Pfam" id="PF13377">
    <property type="entry name" value="Peripla_BP_3"/>
    <property type="match status" value="1"/>
</dbReference>
<reference evidence="5 6" key="2">
    <citation type="journal article" date="2015" name="Stand. Genomic Sci.">
        <title>Draft genome sequence of Cellulomonas carbonis T26(T) and comparative analysis of six Cellulomonas genomes.</title>
        <authorList>
            <person name="Zhuang W."/>
            <person name="Zhang S."/>
            <person name="Xia X."/>
            <person name="Wang G."/>
        </authorList>
    </citation>
    <scope>NUCLEOTIDE SEQUENCE [LARGE SCALE GENOMIC DNA]</scope>
    <source>
        <strain evidence="5 6">T26</strain>
    </source>
</reference>
<dbReference type="EMBL" id="AXCY01000002">
    <property type="protein sequence ID" value="KGM12645.1"/>
    <property type="molecule type" value="Genomic_DNA"/>
</dbReference>
<dbReference type="PANTHER" id="PTHR30146:SF153">
    <property type="entry name" value="LACTOSE OPERON REPRESSOR"/>
    <property type="match status" value="1"/>
</dbReference>
<feature type="domain" description="HTH lacI-type" evidence="4">
    <location>
        <begin position="10"/>
        <end position="64"/>
    </location>
</feature>
<keyword evidence="6" id="KW-1185">Reference proteome</keyword>
<evidence type="ECO:0000313" key="5">
    <source>
        <dbReference type="EMBL" id="KGM12645.1"/>
    </source>
</evidence>
<dbReference type="Gene3D" id="1.10.260.40">
    <property type="entry name" value="lambda repressor-like DNA-binding domains"/>
    <property type="match status" value="1"/>
</dbReference>
<evidence type="ECO:0000259" key="4">
    <source>
        <dbReference type="PROSITE" id="PS50932"/>
    </source>
</evidence>
<accession>A0A0A0BXG0</accession>
<keyword evidence="2" id="KW-0238">DNA-binding</keyword>
<dbReference type="PROSITE" id="PS50932">
    <property type="entry name" value="HTH_LACI_2"/>
    <property type="match status" value="1"/>
</dbReference>
<dbReference type="InterPro" id="IPR046335">
    <property type="entry name" value="LacI/GalR-like_sensor"/>
</dbReference>
<evidence type="ECO:0000256" key="3">
    <source>
        <dbReference type="ARBA" id="ARBA00023163"/>
    </source>
</evidence>
<proteinExistence type="predicted"/>
<dbReference type="SUPFAM" id="SSF47413">
    <property type="entry name" value="lambda repressor-like DNA-binding domains"/>
    <property type="match status" value="1"/>
</dbReference>
<dbReference type="CDD" id="cd06296">
    <property type="entry name" value="PBP1_CatR-like"/>
    <property type="match status" value="1"/>
</dbReference>
<gene>
    <name evidence="5" type="ORF">N868_07205</name>
</gene>